<dbReference type="InterPro" id="IPR017224">
    <property type="entry name" value="Opine_Oxase_asu/HCN_bsu"/>
</dbReference>
<dbReference type="Proteomes" id="UP001500683">
    <property type="component" value="Unassembled WGS sequence"/>
</dbReference>
<feature type="domain" description="BFD-like [2Fe-2S]-binding" evidence="3">
    <location>
        <begin position="399"/>
        <end position="451"/>
    </location>
</feature>
<feature type="domain" description="FAD/NAD(P)-binding" evidence="4">
    <location>
        <begin position="8"/>
        <end position="346"/>
    </location>
</feature>
<evidence type="ECO:0000313" key="5">
    <source>
        <dbReference type="EMBL" id="GAA4098329.1"/>
    </source>
</evidence>
<keyword evidence="1" id="KW-0560">Oxidoreductase</keyword>
<dbReference type="EMBL" id="BAAAZG010000057">
    <property type="protein sequence ID" value="GAA4098329.1"/>
    <property type="molecule type" value="Genomic_DNA"/>
</dbReference>
<accession>A0ABP7WW56</accession>
<evidence type="ECO:0000256" key="2">
    <source>
        <dbReference type="SAM" id="MobiDB-lite"/>
    </source>
</evidence>
<reference evidence="6" key="1">
    <citation type="journal article" date="2019" name="Int. J. Syst. Evol. Microbiol.">
        <title>The Global Catalogue of Microorganisms (GCM) 10K type strain sequencing project: providing services to taxonomists for standard genome sequencing and annotation.</title>
        <authorList>
            <consortium name="The Broad Institute Genomics Platform"/>
            <consortium name="The Broad Institute Genome Sequencing Center for Infectious Disease"/>
            <person name="Wu L."/>
            <person name="Ma J."/>
        </authorList>
    </citation>
    <scope>NUCLEOTIDE SEQUENCE [LARGE SCALE GENOMIC DNA]</scope>
    <source>
        <strain evidence="6">JCM 16702</strain>
    </source>
</reference>
<dbReference type="InterPro" id="IPR036188">
    <property type="entry name" value="FAD/NAD-bd_sf"/>
</dbReference>
<organism evidence="5 6">
    <name type="scientific">Actinomadura miaoliensis</name>
    <dbReference type="NCBI Taxonomy" id="430685"/>
    <lineage>
        <taxon>Bacteria</taxon>
        <taxon>Bacillati</taxon>
        <taxon>Actinomycetota</taxon>
        <taxon>Actinomycetes</taxon>
        <taxon>Streptosporangiales</taxon>
        <taxon>Thermomonosporaceae</taxon>
        <taxon>Actinomadura</taxon>
    </lineage>
</organism>
<keyword evidence="6" id="KW-1185">Reference proteome</keyword>
<evidence type="ECO:0000259" key="4">
    <source>
        <dbReference type="Pfam" id="PF07992"/>
    </source>
</evidence>
<sequence>MSAGASIHVVVVGAGPAGLAAASAALRAGAAVTLIDAAERPGGQYHRMLPDAYAAAHLERLHHGWRAFDRVRRHVLTHPRCDWWPESAVWSLERSDPGEERPPRVHVLRGPADGAGRERHVLEPDALVLAPGAHDRVLPFPGWDLPGVFTAGAAQALAKGERLVVGDRVVVAGSGPFLLPVAASLLEAGSRVAEVLEANPAATVLRGWGRRPWQLAAQAGKAAELAEYTALLARHAVPYRLGRAVVEARGDGRVEEVVTARLRPDWSVVPGSERAVPVDAVCVSHGFTPQLELPVAAGCALRRPDPASPAEAFVEVDGDQRTTGPGVYAAGEITGIAGAPAARTEGLIAGWLAGGGAPDAPELAPLRRRRDRDRAFAARLAAAHPIGAAWPGWLRSDTVVCRCEETTYGALRRAAGDPAGASARALKLGTRAGLGPCQARVCGPTVAQLLAGTPEASPGASPVESQFEGLPAATPHHRPLAQPIRLGELARPPITDQEREH</sequence>
<comment type="caution">
    <text evidence="5">The sequence shown here is derived from an EMBL/GenBank/DDBJ whole genome shotgun (WGS) entry which is preliminary data.</text>
</comment>
<dbReference type="SUPFAM" id="SSF51905">
    <property type="entry name" value="FAD/NAD(P)-binding domain"/>
    <property type="match status" value="1"/>
</dbReference>
<gene>
    <name evidence="5" type="ORF">GCM10022214_73490</name>
</gene>
<dbReference type="RefSeq" id="WP_344956805.1">
    <property type="nucleotide sequence ID" value="NZ_BAAAZG010000057.1"/>
</dbReference>
<feature type="region of interest" description="Disordered" evidence="2">
    <location>
        <begin position="453"/>
        <end position="501"/>
    </location>
</feature>
<dbReference type="PRINTS" id="PR00368">
    <property type="entry name" value="FADPNR"/>
</dbReference>
<dbReference type="InterPro" id="IPR041854">
    <property type="entry name" value="BFD-like_2Fe2S-bd_dom_sf"/>
</dbReference>
<proteinExistence type="predicted"/>
<dbReference type="InterPro" id="IPR007419">
    <property type="entry name" value="BFD-like_2Fe2S-bd_dom"/>
</dbReference>
<dbReference type="PANTHER" id="PTHR42949:SF3">
    <property type="entry name" value="ANAEROBIC GLYCEROL-3-PHOSPHATE DEHYDROGENASE SUBUNIT B"/>
    <property type="match status" value="1"/>
</dbReference>
<dbReference type="InterPro" id="IPR051691">
    <property type="entry name" value="Metab_Enz_Cyan_OpOx_G3PDH"/>
</dbReference>
<dbReference type="Gene3D" id="1.10.10.1100">
    <property type="entry name" value="BFD-like [2Fe-2S]-binding domain"/>
    <property type="match status" value="1"/>
</dbReference>
<dbReference type="PRINTS" id="PR00411">
    <property type="entry name" value="PNDRDTASEI"/>
</dbReference>
<name>A0ABP7WW56_9ACTN</name>
<dbReference type="CDD" id="cd19946">
    <property type="entry name" value="GlpA-like_Fer2_BFD-like"/>
    <property type="match status" value="1"/>
</dbReference>
<evidence type="ECO:0000259" key="3">
    <source>
        <dbReference type="Pfam" id="PF04324"/>
    </source>
</evidence>
<dbReference type="Pfam" id="PF04324">
    <property type="entry name" value="Fer2_BFD"/>
    <property type="match status" value="1"/>
</dbReference>
<evidence type="ECO:0000256" key="1">
    <source>
        <dbReference type="ARBA" id="ARBA00023002"/>
    </source>
</evidence>
<dbReference type="Gene3D" id="3.50.50.60">
    <property type="entry name" value="FAD/NAD(P)-binding domain"/>
    <property type="match status" value="3"/>
</dbReference>
<evidence type="ECO:0000313" key="6">
    <source>
        <dbReference type="Proteomes" id="UP001500683"/>
    </source>
</evidence>
<dbReference type="InterPro" id="IPR023753">
    <property type="entry name" value="FAD/NAD-binding_dom"/>
</dbReference>
<protein>
    <submittedName>
        <fullName evidence="5">FAD/NAD(P)-binding oxidoreductase</fullName>
    </submittedName>
</protein>
<dbReference type="PIRSF" id="PIRSF037495">
    <property type="entry name" value="Opine_OX_OoxA/HcnB"/>
    <property type="match status" value="1"/>
</dbReference>
<dbReference type="PANTHER" id="PTHR42949">
    <property type="entry name" value="ANAEROBIC GLYCEROL-3-PHOSPHATE DEHYDROGENASE SUBUNIT B"/>
    <property type="match status" value="1"/>
</dbReference>
<dbReference type="Pfam" id="PF07992">
    <property type="entry name" value="Pyr_redox_2"/>
    <property type="match status" value="1"/>
</dbReference>